<proteinExistence type="predicted"/>
<reference evidence="2" key="1">
    <citation type="submission" date="2019-07" db="EMBL/GenBank/DDBJ databases">
        <title>Toxilogical consequences of a new and cryptic species of cyanobacteria (Komarekiella delphini-convector) recovered from the epidermis of a bottlenose dolphin and 1500 ft. in the air.</title>
        <authorList>
            <person name="Brown A.O."/>
            <person name="Dvorak P."/>
            <person name="Villanueva C.D."/>
            <person name="Foss A.J."/>
            <person name="Garvey A.D."/>
            <person name="Gibson Q.A."/>
            <person name="Johansen J.R."/>
            <person name="Casamatta D.A."/>
        </authorList>
    </citation>
    <scope>NUCLEOTIDE SEQUENCE</scope>
    <source>
        <strain evidence="2">SJRDD-AB1</strain>
    </source>
</reference>
<dbReference type="SUPFAM" id="SSF82771">
    <property type="entry name" value="GIY-YIG endonuclease"/>
    <property type="match status" value="1"/>
</dbReference>
<evidence type="ECO:0000313" key="3">
    <source>
        <dbReference type="Proteomes" id="UP001165986"/>
    </source>
</evidence>
<dbReference type="Proteomes" id="UP001165986">
    <property type="component" value="Unassembled WGS sequence"/>
</dbReference>
<dbReference type="CDD" id="cd00719">
    <property type="entry name" value="GIY-YIG_SF"/>
    <property type="match status" value="1"/>
</dbReference>
<organism evidence="2 3">
    <name type="scientific">Komarekiella delphini-convector SJRDD-AB1</name>
    <dbReference type="NCBI Taxonomy" id="2593771"/>
    <lineage>
        <taxon>Bacteria</taxon>
        <taxon>Bacillati</taxon>
        <taxon>Cyanobacteriota</taxon>
        <taxon>Cyanophyceae</taxon>
        <taxon>Nostocales</taxon>
        <taxon>Nostocaceae</taxon>
        <taxon>Komarekiella</taxon>
        <taxon>Komarekiella delphini-convector</taxon>
    </lineage>
</organism>
<sequence length="287" mass="34618">MNWKDWSNVTFSERYHLPERSGIYVIVDINDYVWYVGQATNLKNRWASRTHHRYPQLIRSNRKLRHRIYWQEVPLNCLNEREKYYINLFQPELNGCKVKRYLPKQPQIEREIKRLLKVLNKPTMLFPVIRSVVAGEYKDEEGITCILVIININDEQIISNSTRKRYANEVKKAWDYYKTYCGKDEQQYSQVWVTTYNLNICKFEFVIADWEFFQYLEDNADARTQYLEEVEIFSEKVKALKNLDIFEKLSLKEEYSYINYDGKKSLTTAAYIRYRRPLLNCITAIIS</sequence>
<dbReference type="Pfam" id="PF01541">
    <property type="entry name" value="GIY-YIG"/>
    <property type="match status" value="1"/>
</dbReference>
<evidence type="ECO:0000313" key="2">
    <source>
        <dbReference type="EMBL" id="MBD6615328.1"/>
    </source>
</evidence>
<dbReference type="PROSITE" id="PS50164">
    <property type="entry name" value="GIY_YIG"/>
    <property type="match status" value="1"/>
</dbReference>
<feature type="domain" description="GIY-YIG" evidence="1">
    <location>
        <begin position="19"/>
        <end position="95"/>
    </location>
</feature>
<dbReference type="EMBL" id="VJXY01000004">
    <property type="protein sequence ID" value="MBD6615328.1"/>
    <property type="molecule type" value="Genomic_DNA"/>
</dbReference>
<keyword evidence="3" id="KW-1185">Reference proteome</keyword>
<evidence type="ECO:0000259" key="1">
    <source>
        <dbReference type="PROSITE" id="PS50164"/>
    </source>
</evidence>
<dbReference type="RefSeq" id="WP_191756702.1">
    <property type="nucleotide sequence ID" value="NZ_VJXY01000004.1"/>
</dbReference>
<dbReference type="Gene3D" id="3.40.1440.10">
    <property type="entry name" value="GIY-YIG endonuclease"/>
    <property type="match status" value="1"/>
</dbReference>
<dbReference type="InterPro" id="IPR035901">
    <property type="entry name" value="GIY-YIG_endonuc_sf"/>
</dbReference>
<dbReference type="InterPro" id="IPR000305">
    <property type="entry name" value="GIY-YIG_endonuc"/>
</dbReference>
<protein>
    <submittedName>
        <fullName evidence="2">GIY-YIG nuclease family protein</fullName>
    </submittedName>
</protein>
<dbReference type="SMART" id="SM00465">
    <property type="entry name" value="GIYc"/>
    <property type="match status" value="1"/>
</dbReference>
<name>A0AA40SUN4_9NOST</name>
<gene>
    <name evidence="2" type="ORF">FNW02_05585</name>
</gene>
<accession>A0AA40SUN4</accession>
<comment type="caution">
    <text evidence="2">The sequence shown here is derived from an EMBL/GenBank/DDBJ whole genome shotgun (WGS) entry which is preliminary data.</text>
</comment>
<dbReference type="AlphaFoldDB" id="A0AA40SUN4"/>